<protein>
    <submittedName>
        <fullName evidence="6">Glutathione binding-like protein</fullName>
    </submittedName>
</protein>
<comment type="caution">
    <text evidence="6">The sequence shown here is derived from an EMBL/GenBank/DDBJ whole genome shotgun (WGS) entry which is preliminary data.</text>
</comment>
<dbReference type="InterPro" id="IPR040079">
    <property type="entry name" value="Glutathione_S-Trfase"/>
</dbReference>
<keyword evidence="7" id="KW-1185">Reference proteome</keyword>
<evidence type="ECO:0000313" key="7">
    <source>
        <dbReference type="Proteomes" id="UP001205601"/>
    </source>
</evidence>
<dbReference type="Gene3D" id="3.40.30.10">
    <property type="entry name" value="Glutaredoxin"/>
    <property type="match status" value="1"/>
</dbReference>
<sequence length="248" mass="28220">MTDTIEFLHHPTSQPCRAVHQLMLENDIPFEERIINLMDGENETAEFKARYNPTGQVPIIVDGDFTLWESSAIGFYLSERFAIPGNWLGRTMQERALIQQYTHFHSTMLRRGAGAFFYTRFAECIWGPRDYSAEIAMGRYMLAQSMPILETWLGRHDHLCGDAISFADLLAFHEFVSHEAGAIIPASEWAKFPRIRAWFDRLAERPHAKAVSGMIMMVGAMRQAGEAIPMTRKSSLAKGTQIRPDEGH</sequence>
<dbReference type="Pfam" id="PF02798">
    <property type="entry name" value="GST_N"/>
    <property type="match status" value="1"/>
</dbReference>
<comment type="subcellular location">
    <subcellularLocation>
        <location evidence="1">Cytoplasm</location>
    </subcellularLocation>
</comment>
<dbReference type="CDD" id="cd03050">
    <property type="entry name" value="GST_N_Theta"/>
    <property type="match status" value="1"/>
</dbReference>
<dbReference type="PANTHER" id="PTHR43917">
    <property type="match status" value="1"/>
</dbReference>
<dbReference type="Gene3D" id="1.20.1050.10">
    <property type="match status" value="1"/>
</dbReference>
<dbReference type="SFLD" id="SFLDS00019">
    <property type="entry name" value="Glutathione_Transferase_(cytos"/>
    <property type="match status" value="1"/>
</dbReference>
<evidence type="ECO:0000313" key="6">
    <source>
        <dbReference type="EMBL" id="MCT8329685.1"/>
    </source>
</evidence>
<feature type="domain" description="GST N-terminal" evidence="4">
    <location>
        <begin position="3"/>
        <end position="85"/>
    </location>
</feature>
<dbReference type="InterPro" id="IPR040075">
    <property type="entry name" value="GST_N_Theta"/>
</dbReference>
<gene>
    <name evidence="6" type="ORF">N5I32_09195</name>
</gene>
<organism evidence="6 7">
    <name type="scientific">Albidovulum sediminis</name>
    <dbReference type="NCBI Taxonomy" id="3066345"/>
    <lineage>
        <taxon>Bacteria</taxon>
        <taxon>Pseudomonadati</taxon>
        <taxon>Pseudomonadota</taxon>
        <taxon>Alphaproteobacteria</taxon>
        <taxon>Rhodobacterales</taxon>
        <taxon>Paracoccaceae</taxon>
        <taxon>Albidovulum</taxon>
    </lineage>
</organism>
<dbReference type="InterPro" id="IPR004046">
    <property type="entry name" value="GST_C"/>
</dbReference>
<dbReference type="Proteomes" id="UP001205601">
    <property type="component" value="Unassembled WGS sequence"/>
</dbReference>
<keyword evidence="2" id="KW-0963">Cytoplasm</keyword>
<dbReference type="PROSITE" id="PS50405">
    <property type="entry name" value="GST_CTER"/>
    <property type="match status" value="1"/>
</dbReference>
<comment type="similarity">
    <text evidence="3">Belongs to the GST superfamily.</text>
</comment>
<name>A0ABT2NLT1_9RHOB</name>
<accession>A0ABT2NLT1</accession>
<evidence type="ECO:0000256" key="3">
    <source>
        <dbReference type="RuleBase" id="RU003494"/>
    </source>
</evidence>
<dbReference type="InterPro" id="IPR051369">
    <property type="entry name" value="GST_Theta"/>
</dbReference>
<dbReference type="RefSeq" id="WP_261495107.1">
    <property type="nucleotide sequence ID" value="NZ_JAOCQF010000001.1"/>
</dbReference>
<feature type="domain" description="GST C-terminal" evidence="5">
    <location>
        <begin position="91"/>
        <end position="227"/>
    </location>
</feature>
<dbReference type="PANTHER" id="PTHR43917:SF8">
    <property type="entry name" value="GH16740P-RELATED"/>
    <property type="match status" value="1"/>
</dbReference>
<evidence type="ECO:0000256" key="1">
    <source>
        <dbReference type="ARBA" id="ARBA00004496"/>
    </source>
</evidence>
<dbReference type="EMBL" id="JAOCQF010000001">
    <property type="protein sequence ID" value="MCT8329685.1"/>
    <property type="molecule type" value="Genomic_DNA"/>
</dbReference>
<dbReference type="InterPro" id="IPR036282">
    <property type="entry name" value="Glutathione-S-Trfase_C_sf"/>
</dbReference>
<dbReference type="PROSITE" id="PS50404">
    <property type="entry name" value="GST_NTER"/>
    <property type="match status" value="1"/>
</dbReference>
<evidence type="ECO:0000259" key="5">
    <source>
        <dbReference type="PROSITE" id="PS50405"/>
    </source>
</evidence>
<dbReference type="Pfam" id="PF00043">
    <property type="entry name" value="GST_C"/>
    <property type="match status" value="1"/>
</dbReference>
<dbReference type="InterPro" id="IPR004045">
    <property type="entry name" value="Glutathione_S-Trfase_N"/>
</dbReference>
<proteinExistence type="inferred from homology"/>
<evidence type="ECO:0000256" key="2">
    <source>
        <dbReference type="ARBA" id="ARBA00022490"/>
    </source>
</evidence>
<dbReference type="InterPro" id="IPR010987">
    <property type="entry name" value="Glutathione-S-Trfase_C-like"/>
</dbReference>
<evidence type="ECO:0000259" key="4">
    <source>
        <dbReference type="PROSITE" id="PS50404"/>
    </source>
</evidence>
<dbReference type="SUPFAM" id="SSF47616">
    <property type="entry name" value="GST C-terminal domain-like"/>
    <property type="match status" value="1"/>
</dbReference>
<dbReference type="SFLD" id="SFLDG00358">
    <property type="entry name" value="Main_(cytGST)"/>
    <property type="match status" value="1"/>
</dbReference>
<dbReference type="InterPro" id="IPR036249">
    <property type="entry name" value="Thioredoxin-like_sf"/>
</dbReference>
<dbReference type="SUPFAM" id="SSF52833">
    <property type="entry name" value="Thioredoxin-like"/>
    <property type="match status" value="1"/>
</dbReference>
<reference evidence="7" key="1">
    <citation type="submission" date="2023-07" db="EMBL/GenBank/DDBJ databases">
        <title>Defluviimonas sediminis sp. nov., isolated from mangrove sediment.</title>
        <authorList>
            <person name="Liu L."/>
            <person name="Li J."/>
            <person name="Huang Y."/>
            <person name="Pan J."/>
            <person name="Li M."/>
        </authorList>
    </citation>
    <scope>NUCLEOTIDE SEQUENCE [LARGE SCALE GENOMIC DNA]</scope>
    <source>
        <strain evidence="7">FT324</strain>
    </source>
</reference>